<organism evidence="4 5">
    <name type="scientific">Pseudobythopirellula maris</name>
    <dbReference type="NCBI Taxonomy" id="2527991"/>
    <lineage>
        <taxon>Bacteria</taxon>
        <taxon>Pseudomonadati</taxon>
        <taxon>Planctomycetota</taxon>
        <taxon>Planctomycetia</taxon>
        <taxon>Pirellulales</taxon>
        <taxon>Lacipirellulaceae</taxon>
        <taxon>Pseudobythopirellula</taxon>
    </lineage>
</organism>
<reference evidence="4 5" key="1">
    <citation type="submission" date="2019-02" db="EMBL/GenBank/DDBJ databases">
        <title>Deep-cultivation of Planctomycetes and their phenomic and genomic characterization uncovers novel biology.</title>
        <authorList>
            <person name="Wiegand S."/>
            <person name="Jogler M."/>
            <person name="Boedeker C."/>
            <person name="Pinto D."/>
            <person name="Vollmers J."/>
            <person name="Rivas-Marin E."/>
            <person name="Kohn T."/>
            <person name="Peeters S.H."/>
            <person name="Heuer A."/>
            <person name="Rast P."/>
            <person name="Oberbeckmann S."/>
            <person name="Bunk B."/>
            <person name="Jeske O."/>
            <person name="Meyerdierks A."/>
            <person name="Storesund J.E."/>
            <person name="Kallscheuer N."/>
            <person name="Luecker S."/>
            <person name="Lage O.M."/>
            <person name="Pohl T."/>
            <person name="Merkel B.J."/>
            <person name="Hornburger P."/>
            <person name="Mueller R.-W."/>
            <person name="Bruemmer F."/>
            <person name="Labrenz M."/>
            <person name="Spormann A.M."/>
            <person name="Op Den Camp H."/>
            <person name="Overmann J."/>
            <person name="Amann R."/>
            <person name="Jetten M.S.M."/>
            <person name="Mascher T."/>
            <person name="Medema M.H."/>
            <person name="Devos D.P."/>
            <person name="Kaster A.-K."/>
            <person name="Ovreas L."/>
            <person name="Rohde M."/>
            <person name="Galperin M.Y."/>
            <person name="Jogler C."/>
        </authorList>
    </citation>
    <scope>NUCLEOTIDE SEQUENCE [LARGE SCALE GENOMIC DNA]</scope>
    <source>
        <strain evidence="4 5">Mal64</strain>
    </source>
</reference>
<comment type="caution">
    <text evidence="4">The sequence shown here is derived from an EMBL/GenBank/DDBJ whole genome shotgun (WGS) entry which is preliminary data.</text>
</comment>
<dbReference type="EMBL" id="SJPQ01000001">
    <property type="protein sequence ID" value="TWT90807.1"/>
    <property type="molecule type" value="Genomic_DNA"/>
</dbReference>
<dbReference type="InterPro" id="IPR002372">
    <property type="entry name" value="PQQ_rpt_dom"/>
</dbReference>
<feature type="signal peptide" evidence="2">
    <location>
        <begin position="1"/>
        <end position="30"/>
    </location>
</feature>
<dbReference type="InterPro" id="IPR011047">
    <property type="entry name" value="Quinoprotein_ADH-like_sf"/>
</dbReference>
<dbReference type="AlphaFoldDB" id="A0A5C5ZUZ1"/>
<keyword evidence="2" id="KW-0732">Signal</keyword>
<keyword evidence="5" id="KW-1185">Reference proteome</keyword>
<proteinExistence type="predicted"/>
<feature type="chain" id="PRO_5022855636" evidence="2">
    <location>
        <begin position="31"/>
        <end position="430"/>
    </location>
</feature>
<evidence type="ECO:0000259" key="3">
    <source>
        <dbReference type="Pfam" id="PF13360"/>
    </source>
</evidence>
<feature type="domain" description="Pyrrolo-quinoline quinone repeat" evidence="3">
    <location>
        <begin position="312"/>
        <end position="380"/>
    </location>
</feature>
<dbReference type="PANTHER" id="PTHR34512">
    <property type="entry name" value="CELL SURFACE PROTEIN"/>
    <property type="match status" value="1"/>
</dbReference>
<dbReference type="Gene3D" id="2.130.10.10">
    <property type="entry name" value="YVTN repeat-like/Quinoprotein amine dehydrogenase"/>
    <property type="match status" value="1"/>
</dbReference>
<protein>
    <submittedName>
        <fullName evidence="4">Outer membrane biogenesis protein BamB</fullName>
    </submittedName>
</protein>
<evidence type="ECO:0000313" key="4">
    <source>
        <dbReference type="EMBL" id="TWT90807.1"/>
    </source>
</evidence>
<dbReference type="Pfam" id="PF13360">
    <property type="entry name" value="PQQ_2"/>
    <property type="match status" value="3"/>
</dbReference>
<dbReference type="PANTHER" id="PTHR34512:SF30">
    <property type="entry name" value="OUTER MEMBRANE PROTEIN ASSEMBLY FACTOR BAMB"/>
    <property type="match status" value="1"/>
</dbReference>
<feature type="compositionally biased region" description="Low complexity" evidence="1">
    <location>
        <begin position="38"/>
        <end position="49"/>
    </location>
</feature>
<dbReference type="InterPro" id="IPR015943">
    <property type="entry name" value="WD40/YVTN_repeat-like_dom_sf"/>
</dbReference>
<accession>A0A5C5ZUZ1</accession>
<feature type="domain" description="Pyrrolo-quinoline quinone repeat" evidence="3">
    <location>
        <begin position="57"/>
        <end position="185"/>
    </location>
</feature>
<evidence type="ECO:0000313" key="5">
    <source>
        <dbReference type="Proteomes" id="UP000315440"/>
    </source>
</evidence>
<dbReference type="Proteomes" id="UP000315440">
    <property type="component" value="Unassembled WGS sequence"/>
</dbReference>
<dbReference type="SMART" id="SM00564">
    <property type="entry name" value="PQQ"/>
    <property type="match status" value="5"/>
</dbReference>
<evidence type="ECO:0000256" key="1">
    <source>
        <dbReference type="SAM" id="MobiDB-lite"/>
    </source>
</evidence>
<feature type="region of interest" description="Disordered" evidence="1">
    <location>
        <begin position="33"/>
        <end position="52"/>
    </location>
</feature>
<sequence precursor="true">MAARSLRLPTRLLTFPLMALVLGHVSKAQADDWPRFRGPTGQGETPETGLPIRWSETDNVTWKTPINGSGWSSPVVHSGRVFVTSTTDEGRTCHVHCVDAESGALLWDKVVCEQEPKHKRLQNSHATPTPVTDGETVFAVFSAGRVVALDYQGEERWNVQAVDFYSQHGLGASPILYGDMLIMPFDGSSPGDDAKVGFKKPWDGAVLMAFNKNTGKVLWRGSRGMSRLGHVTPQIIEQGGAVRMVSAAGDVVQGHDPASGELVWSIYSQGEGVTPSIVRGPEGVVFTCSGFEEPTIRAVRLGGEGTVTDSHVVWEQRKGVPALSSLVYVAPHVFSVTDAGIIHCFEAATGELVWKKRIGGKHSASPIVAEGRIYTLSETDGETVVIEPGDEYREIARNQIGELCKASIAVADGSFYIRGEHSLFRIDAPE</sequence>
<name>A0A5C5ZUZ1_9BACT</name>
<feature type="domain" description="Pyrrolo-quinoline quinone repeat" evidence="3">
    <location>
        <begin position="204"/>
        <end position="275"/>
    </location>
</feature>
<gene>
    <name evidence="4" type="ORF">Mal64_12040</name>
</gene>
<dbReference type="Gene3D" id="2.40.10.480">
    <property type="match status" value="1"/>
</dbReference>
<dbReference type="OrthoDB" id="244732at2"/>
<evidence type="ECO:0000256" key="2">
    <source>
        <dbReference type="SAM" id="SignalP"/>
    </source>
</evidence>
<dbReference type="InterPro" id="IPR018391">
    <property type="entry name" value="PQQ_b-propeller_rpt"/>
</dbReference>
<dbReference type="SUPFAM" id="SSF50998">
    <property type="entry name" value="Quinoprotein alcohol dehydrogenase-like"/>
    <property type="match status" value="1"/>
</dbReference>